<dbReference type="NCBIfam" id="NF010557">
    <property type="entry name" value="PRK13952.1"/>
    <property type="match status" value="1"/>
</dbReference>
<gene>
    <name evidence="10 11" type="primary">mscL</name>
    <name evidence="11" type="ORF">XYCOK13_29100</name>
</gene>
<keyword evidence="7 10" id="KW-0406">Ion transport</keyword>
<feature type="transmembrane region" description="Helical" evidence="10">
    <location>
        <begin position="83"/>
        <end position="101"/>
    </location>
</feature>
<evidence type="ECO:0000256" key="8">
    <source>
        <dbReference type="ARBA" id="ARBA00023136"/>
    </source>
</evidence>
<dbReference type="InterPro" id="IPR037673">
    <property type="entry name" value="MSC/AndL"/>
</dbReference>
<keyword evidence="6 10" id="KW-1133">Transmembrane helix</keyword>
<dbReference type="SUPFAM" id="SSF81330">
    <property type="entry name" value="Gated mechanosensitive channel"/>
    <property type="match status" value="1"/>
</dbReference>
<dbReference type="Pfam" id="PF01741">
    <property type="entry name" value="MscL"/>
    <property type="match status" value="1"/>
</dbReference>
<dbReference type="Gene3D" id="1.10.1200.120">
    <property type="entry name" value="Large-conductance mechanosensitive channel, MscL, domain 1"/>
    <property type="match status" value="1"/>
</dbReference>
<keyword evidence="8 10" id="KW-0472">Membrane</keyword>
<dbReference type="GO" id="GO:0005886">
    <property type="term" value="C:plasma membrane"/>
    <property type="evidence" value="ECO:0007669"/>
    <property type="project" value="UniProtKB-SubCell"/>
</dbReference>
<evidence type="ECO:0000256" key="5">
    <source>
        <dbReference type="ARBA" id="ARBA00022692"/>
    </source>
</evidence>
<evidence type="ECO:0000256" key="2">
    <source>
        <dbReference type="ARBA" id="ARBA00007254"/>
    </source>
</evidence>
<evidence type="ECO:0000313" key="12">
    <source>
        <dbReference type="Proteomes" id="UP000677918"/>
    </source>
</evidence>
<dbReference type="AlphaFoldDB" id="A0A8J4M417"/>
<dbReference type="InterPro" id="IPR036019">
    <property type="entry name" value="MscL_channel"/>
</dbReference>
<keyword evidence="4 10" id="KW-1003">Cell membrane</keyword>
<protein>
    <recommendedName>
        <fullName evidence="10">Large-conductance mechanosensitive channel</fullName>
    </recommendedName>
</protein>
<feature type="transmembrane region" description="Helical" evidence="10">
    <location>
        <begin position="12"/>
        <end position="35"/>
    </location>
</feature>
<dbReference type="Proteomes" id="UP000677918">
    <property type="component" value="Unassembled WGS sequence"/>
</dbReference>
<sequence length="147" mass="16141">MWKEFKTFAMRGNVIDLAVGVVIGAAFTGIVNSLVNDIIMPPIGLLLSGVDFNNLFISLDGTAYPSLAAAQEAGAATLNYGMFINNVINFLIIAFVIFLVIRQMNRMKRKFEKQTAAKPPETKGCPDCMSEIPVQAKRCKYCTTILE</sequence>
<evidence type="ECO:0000256" key="7">
    <source>
        <dbReference type="ARBA" id="ARBA00023065"/>
    </source>
</evidence>
<keyword evidence="5 10" id="KW-0812">Transmembrane</keyword>
<comment type="caution">
    <text evidence="11">The sequence shown here is derived from an EMBL/GenBank/DDBJ whole genome shotgun (WGS) entry which is preliminary data.</text>
</comment>
<comment type="function">
    <text evidence="10">Channel that opens in response to stretch forces in the membrane lipid bilayer. May participate in the regulation of osmotic pressure changes within the cell.</text>
</comment>
<reference evidence="11" key="1">
    <citation type="submission" date="2021-04" db="EMBL/GenBank/DDBJ databases">
        <title>Draft genome sequence of Xylanibacillus composti strain K13.</title>
        <authorList>
            <person name="Uke A."/>
            <person name="Chhe C."/>
            <person name="Baramee S."/>
            <person name="Kosugi A."/>
        </authorList>
    </citation>
    <scope>NUCLEOTIDE SEQUENCE</scope>
    <source>
        <strain evidence="11">K13</strain>
    </source>
</reference>
<dbReference type="HAMAP" id="MF_00115">
    <property type="entry name" value="MscL"/>
    <property type="match status" value="1"/>
</dbReference>
<proteinExistence type="inferred from homology"/>
<keyword evidence="9 10" id="KW-0407">Ion channel</keyword>
<evidence type="ECO:0000313" key="11">
    <source>
        <dbReference type="EMBL" id="GIQ70086.1"/>
    </source>
</evidence>
<evidence type="ECO:0000256" key="9">
    <source>
        <dbReference type="ARBA" id="ARBA00023303"/>
    </source>
</evidence>
<dbReference type="EMBL" id="BOVK01000040">
    <property type="protein sequence ID" value="GIQ70086.1"/>
    <property type="molecule type" value="Genomic_DNA"/>
</dbReference>
<comment type="subunit">
    <text evidence="10">Homopentamer.</text>
</comment>
<dbReference type="InterPro" id="IPR001185">
    <property type="entry name" value="MS_channel"/>
</dbReference>
<keyword evidence="3 10" id="KW-0813">Transport</keyword>
<evidence type="ECO:0000256" key="10">
    <source>
        <dbReference type="HAMAP-Rule" id="MF_00115"/>
    </source>
</evidence>
<organism evidence="11 12">
    <name type="scientific">Xylanibacillus composti</name>
    <dbReference type="NCBI Taxonomy" id="1572762"/>
    <lineage>
        <taxon>Bacteria</taxon>
        <taxon>Bacillati</taxon>
        <taxon>Bacillota</taxon>
        <taxon>Bacilli</taxon>
        <taxon>Bacillales</taxon>
        <taxon>Paenibacillaceae</taxon>
        <taxon>Xylanibacillus</taxon>
    </lineage>
</organism>
<keyword evidence="12" id="KW-1185">Reference proteome</keyword>
<comment type="similarity">
    <text evidence="2 10">Belongs to the MscL family.</text>
</comment>
<dbReference type="NCBIfam" id="TIGR00220">
    <property type="entry name" value="mscL"/>
    <property type="match status" value="1"/>
</dbReference>
<evidence type="ECO:0000256" key="3">
    <source>
        <dbReference type="ARBA" id="ARBA00022448"/>
    </source>
</evidence>
<evidence type="ECO:0000256" key="6">
    <source>
        <dbReference type="ARBA" id="ARBA00022989"/>
    </source>
</evidence>
<name>A0A8J4M417_9BACL</name>
<comment type="subcellular location">
    <subcellularLocation>
        <location evidence="1 10">Cell membrane</location>
        <topology evidence="1 10">Multi-pass membrane protein</topology>
    </subcellularLocation>
</comment>
<dbReference type="RefSeq" id="WP_213412866.1">
    <property type="nucleotide sequence ID" value="NZ_BOVK01000040.1"/>
</dbReference>
<dbReference type="PANTHER" id="PTHR30266:SF2">
    <property type="entry name" value="LARGE-CONDUCTANCE MECHANOSENSITIVE CHANNEL"/>
    <property type="match status" value="1"/>
</dbReference>
<dbReference type="PROSITE" id="PS01327">
    <property type="entry name" value="MSCL"/>
    <property type="match status" value="1"/>
</dbReference>
<evidence type="ECO:0000256" key="1">
    <source>
        <dbReference type="ARBA" id="ARBA00004651"/>
    </source>
</evidence>
<dbReference type="NCBIfam" id="NF001843">
    <property type="entry name" value="PRK00567.1-4"/>
    <property type="match status" value="1"/>
</dbReference>
<dbReference type="PRINTS" id="PR01264">
    <property type="entry name" value="MECHCHANNEL"/>
</dbReference>
<dbReference type="PANTHER" id="PTHR30266">
    <property type="entry name" value="MECHANOSENSITIVE CHANNEL MSCL"/>
    <property type="match status" value="1"/>
</dbReference>
<evidence type="ECO:0000256" key="4">
    <source>
        <dbReference type="ARBA" id="ARBA00022475"/>
    </source>
</evidence>
<accession>A0A8J4M417</accession>
<dbReference type="GO" id="GO:0008381">
    <property type="term" value="F:mechanosensitive monoatomic ion channel activity"/>
    <property type="evidence" value="ECO:0007669"/>
    <property type="project" value="UniProtKB-UniRule"/>
</dbReference>
<dbReference type="InterPro" id="IPR019823">
    <property type="entry name" value="Mechanosensitive_channel_CS"/>
</dbReference>